<gene>
    <name evidence="17" type="primary">LOC110989814</name>
</gene>
<dbReference type="CDD" id="cd08367">
    <property type="entry name" value="P53"/>
    <property type="match status" value="1"/>
</dbReference>
<feature type="binding site" evidence="12">
    <location>
        <position position="321"/>
    </location>
    <ligand>
        <name>Zn(2+)</name>
        <dbReference type="ChEBI" id="CHEBI:29105"/>
    </ligand>
</feature>
<dbReference type="Pfam" id="PF00536">
    <property type="entry name" value="SAM_1"/>
    <property type="match status" value="1"/>
</dbReference>
<dbReference type="SMART" id="SM00454">
    <property type="entry name" value="SAM"/>
    <property type="match status" value="1"/>
</dbReference>
<keyword evidence="16" id="KW-1185">Reference proteome</keyword>
<name>A0A8B7ZXK8_ACAPL</name>
<dbReference type="InterPro" id="IPR001660">
    <property type="entry name" value="SAM"/>
</dbReference>
<dbReference type="InterPro" id="IPR012346">
    <property type="entry name" value="p53/RUNT-type_TF_DNA-bd_sf"/>
</dbReference>
<evidence type="ECO:0000256" key="5">
    <source>
        <dbReference type="ARBA" id="ARBA00022833"/>
    </source>
</evidence>
<reference evidence="17" key="1">
    <citation type="submission" date="2025-08" db="UniProtKB">
        <authorList>
            <consortium name="RefSeq"/>
        </authorList>
    </citation>
    <scope>IDENTIFICATION</scope>
</reference>
<feature type="compositionally biased region" description="Basic and acidic residues" evidence="14">
    <location>
        <begin position="358"/>
        <end position="372"/>
    </location>
</feature>
<dbReference type="SUPFAM" id="SSF47719">
    <property type="entry name" value="p53 tetramerization domain"/>
    <property type="match status" value="1"/>
</dbReference>
<organism evidence="16 17">
    <name type="scientific">Acanthaster planci</name>
    <name type="common">Crown-of-thorns starfish</name>
    <dbReference type="NCBI Taxonomy" id="133434"/>
    <lineage>
        <taxon>Eukaryota</taxon>
        <taxon>Metazoa</taxon>
        <taxon>Echinodermata</taxon>
        <taxon>Eleutherozoa</taxon>
        <taxon>Asterozoa</taxon>
        <taxon>Asteroidea</taxon>
        <taxon>Valvatacea</taxon>
        <taxon>Valvatida</taxon>
        <taxon>Acanthasteridae</taxon>
        <taxon>Acanthaster</taxon>
    </lineage>
</organism>
<keyword evidence="8" id="KW-0238">DNA-binding</keyword>
<dbReference type="InterPro" id="IPR010991">
    <property type="entry name" value="p53_tetrameristn"/>
</dbReference>
<dbReference type="Gene3D" id="1.10.150.50">
    <property type="entry name" value="Transcription Factor, Ets-1"/>
    <property type="match status" value="1"/>
</dbReference>
<dbReference type="PANTHER" id="PTHR11447:SF16">
    <property type="entry name" value="P53 PROTEIN LONG FORM VARIANT 1"/>
    <property type="match status" value="1"/>
</dbReference>
<dbReference type="SUPFAM" id="SSF47769">
    <property type="entry name" value="SAM/Pointed domain"/>
    <property type="match status" value="1"/>
</dbReference>
<evidence type="ECO:0000256" key="9">
    <source>
        <dbReference type="ARBA" id="ARBA00023159"/>
    </source>
</evidence>
<feature type="binding site" evidence="12">
    <location>
        <position position="259"/>
    </location>
    <ligand>
        <name>Zn(2+)</name>
        <dbReference type="ChEBI" id="CHEBI:29105"/>
    </ligand>
</feature>
<evidence type="ECO:0000256" key="6">
    <source>
        <dbReference type="ARBA" id="ARBA00022843"/>
    </source>
</evidence>
<feature type="region of interest" description="Disordered" evidence="14">
    <location>
        <begin position="453"/>
        <end position="481"/>
    </location>
</feature>
<evidence type="ECO:0000256" key="7">
    <source>
        <dbReference type="ARBA" id="ARBA00023015"/>
    </source>
</evidence>
<keyword evidence="3" id="KW-0053">Apoptosis</keyword>
<dbReference type="GeneID" id="110989814"/>
<dbReference type="GO" id="GO:0051262">
    <property type="term" value="P:protein tetramerization"/>
    <property type="evidence" value="ECO:0007669"/>
    <property type="project" value="InterPro"/>
</dbReference>
<evidence type="ECO:0000256" key="1">
    <source>
        <dbReference type="ARBA" id="ARBA00004123"/>
    </source>
</evidence>
<dbReference type="InterPro" id="IPR036674">
    <property type="entry name" value="p53_tetramer_sf"/>
</dbReference>
<dbReference type="GO" id="GO:0005634">
    <property type="term" value="C:nucleus"/>
    <property type="evidence" value="ECO:0007669"/>
    <property type="project" value="UniProtKB-SubCell"/>
</dbReference>
<dbReference type="Gene3D" id="2.60.40.720">
    <property type="match status" value="1"/>
</dbReference>
<keyword evidence="11" id="KW-0539">Nucleus</keyword>
<feature type="region of interest" description="Disordered" evidence="14">
    <location>
        <begin position="137"/>
        <end position="179"/>
    </location>
</feature>
<keyword evidence="9" id="KW-0010">Activator</keyword>
<proteinExistence type="inferred from homology"/>
<feature type="domain" description="SAM" evidence="15">
    <location>
        <begin position="581"/>
        <end position="648"/>
    </location>
</feature>
<evidence type="ECO:0000256" key="14">
    <source>
        <dbReference type="SAM" id="MobiDB-lite"/>
    </source>
</evidence>
<dbReference type="AlphaFoldDB" id="A0A8B7ZXK8"/>
<evidence type="ECO:0000256" key="10">
    <source>
        <dbReference type="ARBA" id="ARBA00023163"/>
    </source>
</evidence>
<evidence type="ECO:0000313" key="16">
    <source>
        <dbReference type="Proteomes" id="UP000694845"/>
    </source>
</evidence>
<keyword evidence="7" id="KW-0805">Transcription regulation</keyword>
<evidence type="ECO:0000259" key="15">
    <source>
        <dbReference type="SMART" id="SM00454"/>
    </source>
</evidence>
<dbReference type="RefSeq" id="XP_022110144.1">
    <property type="nucleotide sequence ID" value="XM_022254452.1"/>
</dbReference>
<dbReference type="InterPro" id="IPR011615">
    <property type="entry name" value="p53_DNA-bd"/>
</dbReference>
<dbReference type="Pfam" id="PF07710">
    <property type="entry name" value="P53_tetramer"/>
    <property type="match status" value="1"/>
</dbReference>
<comment type="cofactor">
    <cofactor evidence="12">
        <name>Zn(2+)</name>
        <dbReference type="ChEBI" id="CHEBI:29105"/>
    </cofactor>
    <text evidence="12">Binds 1 zinc ion per subunit.</text>
</comment>
<evidence type="ECO:0000256" key="8">
    <source>
        <dbReference type="ARBA" id="ARBA00023125"/>
    </source>
</evidence>
<feature type="binding site" evidence="12">
    <location>
        <position position="262"/>
    </location>
    <ligand>
        <name>Zn(2+)</name>
        <dbReference type="ChEBI" id="CHEBI:29105"/>
    </ligand>
</feature>
<feature type="compositionally biased region" description="Low complexity" evidence="14">
    <location>
        <begin position="457"/>
        <end position="471"/>
    </location>
</feature>
<accession>A0A8B7ZXK8</accession>
<dbReference type="Pfam" id="PF00870">
    <property type="entry name" value="P53"/>
    <property type="match status" value="1"/>
</dbReference>
<protein>
    <submittedName>
        <fullName evidence="17">Cellular tumor antigen p53-like isoform X1</fullName>
    </submittedName>
</protein>
<comment type="subcellular location">
    <subcellularLocation>
        <location evidence="1">Nucleus</location>
    </subcellularLocation>
</comment>
<dbReference type="Proteomes" id="UP000694845">
    <property type="component" value="Unplaced"/>
</dbReference>
<evidence type="ECO:0000256" key="4">
    <source>
        <dbReference type="ARBA" id="ARBA00022723"/>
    </source>
</evidence>
<dbReference type="InterPro" id="IPR002117">
    <property type="entry name" value="p53_tumour_suppressor"/>
</dbReference>
<keyword evidence="4 12" id="KW-0479">Metal-binding</keyword>
<keyword evidence="10" id="KW-0804">Transcription</keyword>
<feature type="site" description="Interaction with DNA" evidence="13">
    <location>
        <position position="203"/>
    </location>
</feature>
<evidence type="ECO:0000256" key="11">
    <source>
        <dbReference type="ARBA" id="ARBA00023242"/>
    </source>
</evidence>
<dbReference type="InterPro" id="IPR008967">
    <property type="entry name" value="p53-like_TF_DNA-bd_sf"/>
</dbReference>
<dbReference type="SUPFAM" id="SSF49417">
    <property type="entry name" value="p53-like transcription factors"/>
    <property type="match status" value="1"/>
</dbReference>
<dbReference type="PANTHER" id="PTHR11447">
    <property type="entry name" value="CELLULAR TUMOR ANTIGEN P53"/>
    <property type="match status" value="1"/>
</dbReference>
<dbReference type="GO" id="GO:0006915">
    <property type="term" value="P:apoptotic process"/>
    <property type="evidence" value="ECO:0007669"/>
    <property type="project" value="UniProtKB-KW"/>
</dbReference>
<keyword evidence="6" id="KW-0832">Ubl conjugation</keyword>
<comment type="similarity">
    <text evidence="2">Belongs to the p53 family.</text>
</comment>
<dbReference type="InterPro" id="IPR013761">
    <property type="entry name" value="SAM/pointed_sf"/>
</dbReference>
<dbReference type="GO" id="GO:0046872">
    <property type="term" value="F:metal ion binding"/>
    <property type="evidence" value="ECO:0007669"/>
    <property type="project" value="UniProtKB-KW"/>
</dbReference>
<keyword evidence="5 12" id="KW-0862">Zinc</keyword>
<evidence type="ECO:0000313" key="17">
    <source>
        <dbReference type="RefSeq" id="XP_022110144.1"/>
    </source>
</evidence>
<evidence type="ECO:0000256" key="2">
    <source>
        <dbReference type="ARBA" id="ARBA00006167"/>
    </source>
</evidence>
<feature type="region of interest" description="Disordered" evidence="14">
    <location>
        <begin position="506"/>
        <end position="566"/>
    </location>
</feature>
<dbReference type="GO" id="GO:0000981">
    <property type="term" value="F:DNA-binding transcription factor activity, RNA polymerase II-specific"/>
    <property type="evidence" value="ECO:0007669"/>
    <property type="project" value="TreeGrafter"/>
</dbReference>
<dbReference type="GO" id="GO:0000978">
    <property type="term" value="F:RNA polymerase II cis-regulatory region sequence-specific DNA binding"/>
    <property type="evidence" value="ECO:0007669"/>
    <property type="project" value="TreeGrafter"/>
</dbReference>
<evidence type="ECO:0000256" key="13">
    <source>
        <dbReference type="PIRSR" id="PIRSR602117-2"/>
    </source>
</evidence>
<dbReference type="PRINTS" id="PR00386">
    <property type="entry name" value="P53SUPPRESSR"/>
</dbReference>
<evidence type="ECO:0000256" key="12">
    <source>
        <dbReference type="PIRSR" id="PIRSR602117-1"/>
    </source>
</evidence>
<dbReference type="KEGG" id="aplc:110989814"/>
<feature type="region of interest" description="Disordered" evidence="14">
    <location>
        <begin position="358"/>
        <end position="394"/>
    </location>
</feature>
<feature type="compositionally biased region" description="Polar residues" evidence="14">
    <location>
        <begin position="539"/>
        <end position="560"/>
    </location>
</feature>
<feature type="binding site" evidence="12">
    <location>
        <position position="317"/>
    </location>
    <ligand>
        <name>Zn(2+)</name>
        <dbReference type="ChEBI" id="CHEBI:29105"/>
    </ligand>
</feature>
<dbReference type="OrthoDB" id="5915660at2759"/>
<evidence type="ECO:0000256" key="3">
    <source>
        <dbReference type="ARBA" id="ARBA00022703"/>
    </source>
</evidence>
<sequence>MHLPKVSWSLHILATEVDLSKRISVETREAAVWISCKMSGEEEQPNCAPFDQNMSQNSDAGLNLSQPLSQDTFNLLWSQINGMTDNGNLISSYGDPTSWNFSEFQPGEMIENNIDVQLQHVELAPQGIAPDITNFPQTQSFQPNMLPDNAAPGPPLSEYSTDTTTTTPPPTSAASQALPSNVDYTGDYGFEIYLGQPTSTAAKSVSWTYSQTLKKLFVDKDKACPIMFKTTHEPPAGSYIRAMPIFKKPEYIQETVRRCPNHTGPSGELSGHHLITCSDPSAIYEEDPTTGRMSVMMAYNMPQVGTEHTTYLLTFKCFLSCVGGLNRRQIQTVFTLENNGQVLGRQVIDVRVCACPGRDRKGEEKHQSDKQSKKPLKRGQSKMSQSFSVTHIGGKRKKPDEEVYCIMVKGRANYEILMRIKESLELMSYVTQDQRNQHKAEQARLQQQIPNMPRFNSFSSSASQQQGSSPLNNPPLLPSQPSLESQMAALQRHGTLPLHTLARHQTPHAEVVTSNSVRDHCDGPSAMEVDQQPKFTDDVVSSQEISSSQMLGGQSSPNGQRSEDQAGLGHMGLSQVAGTSQVSPVDRSIRSWLGGLGCQQYIDIFTKKGVRTIDQLDEINLEQDFTGITMPQQHREKLWKAILHLRRPPIFTSTPSSLLRTGSNASTASFGSLSGLSASQVQRIQATRFTLKQTMSFKVKEEQQDDEEDS</sequence>
<dbReference type="Gene3D" id="4.10.170.10">
    <property type="entry name" value="p53-like tetramerisation domain"/>
    <property type="match status" value="1"/>
</dbReference>